<gene>
    <name evidence="4" type="ORF">KP79_PYT11517</name>
</gene>
<dbReference type="Pfam" id="PF02178">
    <property type="entry name" value="AT_hook"/>
    <property type="match status" value="3"/>
</dbReference>
<feature type="compositionally biased region" description="Basic and acidic residues" evidence="3">
    <location>
        <begin position="395"/>
        <end position="409"/>
    </location>
</feature>
<evidence type="ECO:0000256" key="2">
    <source>
        <dbReference type="ARBA" id="ARBA00023242"/>
    </source>
</evidence>
<protein>
    <submittedName>
        <fullName evidence="4">Uncharacterized protein</fullName>
    </submittedName>
</protein>
<accession>A0A210QWV0</accession>
<organism evidence="4 5">
    <name type="scientific">Mizuhopecten yessoensis</name>
    <name type="common">Japanese scallop</name>
    <name type="synonym">Patinopecten yessoensis</name>
    <dbReference type="NCBI Taxonomy" id="6573"/>
    <lineage>
        <taxon>Eukaryota</taxon>
        <taxon>Metazoa</taxon>
        <taxon>Spiralia</taxon>
        <taxon>Lophotrochozoa</taxon>
        <taxon>Mollusca</taxon>
        <taxon>Bivalvia</taxon>
        <taxon>Autobranchia</taxon>
        <taxon>Pteriomorphia</taxon>
        <taxon>Pectinida</taxon>
        <taxon>Pectinoidea</taxon>
        <taxon>Pectinidae</taxon>
        <taxon>Mizuhopecten</taxon>
    </lineage>
</organism>
<dbReference type="GO" id="GO:0003677">
    <property type="term" value="F:DNA binding"/>
    <property type="evidence" value="ECO:0007669"/>
    <property type="project" value="InterPro"/>
</dbReference>
<dbReference type="PROSITE" id="PS00354">
    <property type="entry name" value="HMGI_Y"/>
    <property type="match status" value="1"/>
</dbReference>
<feature type="region of interest" description="Disordered" evidence="3">
    <location>
        <begin position="184"/>
        <end position="203"/>
    </location>
</feature>
<feature type="region of interest" description="Disordered" evidence="3">
    <location>
        <begin position="361"/>
        <end position="409"/>
    </location>
</feature>
<comment type="caution">
    <text evidence="4">The sequence shown here is derived from an EMBL/GenBank/DDBJ whole genome shotgun (WGS) entry which is preliminary data.</text>
</comment>
<dbReference type="SMART" id="SM00384">
    <property type="entry name" value="AT_hook"/>
    <property type="match status" value="4"/>
</dbReference>
<dbReference type="GO" id="GO:0005634">
    <property type="term" value="C:nucleus"/>
    <property type="evidence" value="ECO:0007669"/>
    <property type="project" value="UniProtKB-SubCell"/>
</dbReference>
<keyword evidence="2" id="KW-0539">Nucleus</keyword>
<dbReference type="InterPro" id="IPR000637">
    <property type="entry name" value="HMGI/Y_DNA-bd_CS"/>
</dbReference>
<evidence type="ECO:0000256" key="3">
    <source>
        <dbReference type="SAM" id="MobiDB-lite"/>
    </source>
</evidence>
<name>A0A210QWV0_MIZYE</name>
<dbReference type="PRINTS" id="PR00929">
    <property type="entry name" value="ATHOOK"/>
</dbReference>
<feature type="region of interest" description="Disordered" evidence="3">
    <location>
        <begin position="1"/>
        <end position="122"/>
    </location>
</feature>
<dbReference type="InterPro" id="IPR017956">
    <property type="entry name" value="AT_hook_DNA-bd_motif"/>
</dbReference>
<comment type="subcellular location">
    <subcellularLocation>
        <location evidence="1">Nucleus</location>
    </subcellularLocation>
</comment>
<evidence type="ECO:0000256" key="1">
    <source>
        <dbReference type="ARBA" id="ARBA00004123"/>
    </source>
</evidence>
<dbReference type="EMBL" id="NEDP02001463">
    <property type="protein sequence ID" value="OWF53194.1"/>
    <property type="molecule type" value="Genomic_DNA"/>
</dbReference>
<sequence>MAPKRKLDEEEEDASAGSAGEEKQEDEAASSTEADTPAKKGRGRPKKSDAEKKPYTPTGNPRGRPRTKVPGGGADTPKKRGRPSLSSKRGTDNDVNDEPTNQPRKRGRPLGSTKKQKGDKAIQVKKKYFKKEKYRLQVKPFKIRRAKFKPKPTEKKFMTVKPLKTEPPTKNRIVPVTVQLVQSHKDEKSGTPHVNLRNSGTPHLNLRNCGTPSVNPTIFNVTPSKGSNARYPMLNEYQRSLLHVNHSKHLLNYECDREPALDVLQKKLLAVNTQLIDTEEQRLELDKRIIIFKQRKIELERQLLNYRPQRRVLTRVEQIPVINMANDQQSGVEHGAKIQGWVSVADNLVKIPNCSPSLKNCERKPEVQTSGPLHSRARSSADDSKDVKKTKKVTSRSEKRGRGRPRKQE</sequence>
<reference evidence="4 5" key="1">
    <citation type="journal article" date="2017" name="Nat. Ecol. Evol.">
        <title>Scallop genome provides insights into evolution of bilaterian karyotype and development.</title>
        <authorList>
            <person name="Wang S."/>
            <person name="Zhang J."/>
            <person name="Jiao W."/>
            <person name="Li J."/>
            <person name="Xun X."/>
            <person name="Sun Y."/>
            <person name="Guo X."/>
            <person name="Huan P."/>
            <person name="Dong B."/>
            <person name="Zhang L."/>
            <person name="Hu X."/>
            <person name="Sun X."/>
            <person name="Wang J."/>
            <person name="Zhao C."/>
            <person name="Wang Y."/>
            <person name="Wang D."/>
            <person name="Huang X."/>
            <person name="Wang R."/>
            <person name="Lv J."/>
            <person name="Li Y."/>
            <person name="Zhang Z."/>
            <person name="Liu B."/>
            <person name="Lu W."/>
            <person name="Hui Y."/>
            <person name="Liang J."/>
            <person name="Zhou Z."/>
            <person name="Hou R."/>
            <person name="Li X."/>
            <person name="Liu Y."/>
            <person name="Li H."/>
            <person name="Ning X."/>
            <person name="Lin Y."/>
            <person name="Zhao L."/>
            <person name="Xing Q."/>
            <person name="Dou J."/>
            <person name="Li Y."/>
            <person name="Mao J."/>
            <person name="Guo H."/>
            <person name="Dou H."/>
            <person name="Li T."/>
            <person name="Mu C."/>
            <person name="Jiang W."/>
            <person name="Fu Q."/>
            <person name="Fu X."/>
            <person name="Miao Y."/>
            <person name="Liu J."/>
            <person name="Yu Q."/>
            <person name="Li R."/>
            <person name="Liao H."/>
            <person name="Li X."/>
            <person name="Kong Y."/>
            <person name="Jiang Z."/>
            <person name="Chourrout D."/>
            <person name="Li R."/>
            <person name="Bao Z."/>
        </authorList>
    </citation>
    <scope>NUCLEOTIDE SEQUENCE [LARGE SCALE GENOMIC DNA]</scope>
    <source>
        <strain evidence="4 5">PY_sf001</strain>
    </source>
</reference>
<evidence type="ECO:0000313" key="5">
    <source>
        <dbReference type="Proteomes" id="UP000242188"/>
    </source>
</evidence>
<dbReference type="GO" id="GO:0006355">
    <property type="term" value="P:regulation of DNA-templated transcription"/>
    <property type="evidence" value="ECO:0007669"/>
    <property type="project" value="InterPro"/>
</dbReference>
<evidence type="ECO:0000313" key="4">
    <source>
        <dbReference type="EMBL" id="OWF53194.1"/>
    </source>
</evidence>
<proteinExistence type="predicted"/>
<dbReference type="Proteomes" id="UP000242188">
    <property type="component" value="Unassembled WGS sequence"/>
</dbReference>
<dbReference type="AlphaFoldDB" id="A0A210QWV0"/>
<dbReference type="OrthoDB" id="4961370at2759"/>
<keyword evidence="5" id="KW-1185">Reference proteome</keyword>